<proteinExistence type="inferred from homology"/>
<name>A0A3B0VFB8_9ZZZZ</name>
<evidence type="ECO:0000256" key="2">
    <source>
        <dbReference type="ARBA" id="ARBA00022801"/>
    </source>
</evidence>
<dbReference type="SUPFAM" id="SSF53474">
    <property type="entry name" value="alpha/beta-Hydrolases"/>
    <property type="match status" value="1"/>
</dbReference>
<dbReference type="Gene3D" id="3.40.50.1820">
    <property type="entry name" value="alpha/beta hydrolase"/>
    <property type="match status" value="1"/>
</dbReference>
<dbReference type="GO" id="GO:0016787">
    <property type="term" value="F:hydrolase activity"/>
    <property type="evidence" value="ECO:0007669"/>
    <property type="project" value="UniProtKB-KW"/>
</dbReference>
<dbReference type="AlphaFoldDB" id="A0A3B0VFB8"/>
<reference evidence="4" key="1">
    <citation type="submission" date="2018-06" db="EMBL/GenBank/DDBJ databases">
        <authorList>
            <person name="Zhirakovskaya E."/>
        </authorList>
    </citation>
    <scope>NUCLEOTIDE SEQUENCE</scope>
</reference>
<evidence type="ECO:0000256" key="1">
    <source>
        <dbReference type="ARBA" id="ARBA00006499"/>
    </source>
</evidence>
<comment type="similarity">
    <text evidence="1">Belongs to the AB hydrolase superfamily. AB hydrolase 2 family.</text>
</comment>
<accession>A0A3B0VFB8</accession>
<organism evidence="4">
    <name type="scientific">hydrothermal vent metagenome</name>
    <dbReference type="NCBI Taxonomy" id="652676"/>
    <lineage>
        <taxon>unclassified sequences</taxon>
        <taxon>metagenomes</taxon>
        <taxon>ecological metagenomes</taxon>
    </lineage>
</organism>
<dbReference type="InterPro" id="IPR029058">
    <property type="entry name" value="AB_hydrolase_fold"/>
</dbReference>
<protein>
    <recommendedName>
        <fullName evidence="3">Phospholipase/carboxylesterase/thioesterase domain-containing protein</fullName>
    </recommendedName>
</protein>
<gene>
    <name evidence="4" type="ORF">MNBD_GAMMA01-2057</name>
</gene>
<sequence length="242" mass="27107">MLFRSRMLFLGQVLFINSLYFKMNLDKIISQTGDNPKIAIIWLHGLGADGNDFAPVVPQFNIPDLPIKFIFPHAPKMPITINGGMVMRAWYDIKMMDIGKHADIQGVLESEKLVHKLIDEQVALGFRHEQIVLAGFSQGGAMSLQVSTNLNMKIAGVIALSSYLPIPQLLIEKKNTHNITTPIFMGHGTFDPVVPFALGQSSKDALLQAGYSINWHQYPIQHSVSIDEIMDIKQWIIDNIRS</sequence>
<dbReference type="EMBL" id="UOEW01000315">
    <property type="protein sequence ID" value="VAW41611.1"/>
    <property type="molecule type" value="Genomic_DNA"/>
</dbReference>
<evidence type="ECO:0000313" key="4">
    <source>
        <dbReference type="EMBL" id="VAW41611.1"/>
    </source>
</evidence>
<evidence type="ECO:0000259" key="3">
    <source>
        <dbReference type="Pfam" id="PF02230"/>
    </source>
</evidence>
<dbReference type="InterPro" id="IPR050565">
    <property type="entry name" value="LYPA1-2/EST-like"/>
</dbReference>
<dbReference type="Pfam" id="PF02230">
    <property type="entry name" value="Abhydrolase_2"/>
    <property type="match status" value="1"/>
</dbReference>
<dbReference type="PANTHER" id="PTHR10655">
    <property type="entry name" value="LYSOPHOSPHOLIPASE-RELATED"/>
    <property type="match status" value="1"/>
</dbReference>
<dbReference type="PANTHER" id="PTHR10655:SF17">
    <property type="entry name" value="LYSOPHOSPHOLIPASE-LIKE PROTEIN 1"/>
    <property type="match status" value="1"/>
</dbReference>
<dbReference type="InterPro" id="IPR003140">
    <property type="entry name" value="PLipase/COase/thioEstase"/>
</dbReference>
<keyword evidence="2" id="KW-0378">Hydrolase</keyword>
<feature type="domain" description="Phospholipase/carboxylesterase/thioesterase" evidence="3">
    <location>
        <begin position="29"/>
        <end position="236"/>
    </location>
</feature>